<organism evidence="1 2">
    <name type="scientific">Drosophila virilis</name>
    <name type="common">Fruit fly</name>
    <dbReference type="NCBI Taxonomy" id="7244"/>
    <lineage>
        <taxon>Eukaryota</taxon>
        <taxon>Metazoa</taxon>
        <taxon>Ecdysozoa</taxon>
        <taxon>Arthropoda</taxon>
        <taxon>Hexapoda</taxon>
        <taxon>Insecta</taxon>
        <taxon>Pterygota</taxon>
        <taxon>Neoptera</taxon>
        <taxon>Endopterygota</taxon>
        <taxon>Diptera</taxon>
        <taxon>Brachycera</taxon>
        <taxon>Muscomorpha</taxon>
        <taxon>Ephydroidea</taxon>
        <taxon>Drosophilidae</taxon>
        <taxon>Drosophila</taxon>
    </lineage>
</organism>
<keyword evidence="2" id="KW-1185">Reference proteome</keyword>
<protein>
    <submittedName>
        <fullName evidence="1">Uncharacterized protein</fullName>
    </submittedName>
</protein>
<evidence type="ECO:0000313" key="1">
    <source>
        <dbReference type="EMBL" id="KRF83418.1"/>
    </source>
</evidence>
<gene>
    <name evidence="1" type="primary">Dvir\GJ26153</name>
    <name evidence="1" type="ORF">Dvir_GJ26153</name>
</gene>
<name>A0A0Q9WGH6_DROVI</name>
<accession>A0A0Q9WGH6</accession>
<sequence length="87" mass="10188">MHSRQFEKCVKSVLGAKRKRLGTSFGLLKREVNDGQKLQQLQLPQKLKQQRQTVACPVPPKILNEVVVHWTRSERHKYTSIKLMPPW</sequence>
<evidence type="ECO:0000313" key="2">
    <source>
        <dbReference type="Proteomes" id="UP000008792"/>
    </source>
</evidence>
<dbReference type="Proteomes" id="UP000008792">
    <property type="component" value="Unassembled WGS sequence"/>
</dbReference>
<dbReference type="AlphaFoldDB" id="A0A0Q9WGH6"/>
<reference evidence="1 2" key="1">
    <citation type="journal article" date="2007" name="Nature">
        <title>Evolution of genes and genomes on the Drosophila phylogeny.</title>
        <authorList>
            <consortium name="Drosophila 12 Genomes Consortium"/>
            <person name="Clark A.G."/>
            <person name="Eisen M.B."/>
            <person name="Smith D.R."/>
            <person name="Bergman C.M."/>
            <person name="Oliver B."/>
            <person name="Markow T.A."/>
            <person name="Kaufman T.C."/>
            <person name="Kellis M."/>
            <person name="Gelbart W."/>
            <person name="Iyer V.N."/>
            <person name="Pollard D.A."/>
            <person name="Sackton T.B."/>
            <person name="Larracuente A.M."/>
            <person name="Singh N.D."/>
            <person name="Abad J.P."/>
            <person name="Abt D.N."/>
            <person name="Adryan B."/>
            <person name="Aguade M."/>
            <person name="Akashi H."/>
            <person name="Anderson W.W."/>
            <person name="Aquadro C.F."/>
            <person name="Ardell D.H."/>
            <person name="Arguello R."/>
            <person name="Artieri C.G."/>
            <person name="Barbash D.A."/>
            <person name="Barker D."/>
            <person name="Barsanti P."/>
            <person name="Batterham P."/>
            <person name="Batzoglou S."/>
            <person name="Begun D."/>
            <person name="Bhutkar A."/>
            <person name="Blanco E."/>
            <person name="Bosak S.A."/>
            <person name="Bradley R.K."/>
            <person name="Brand A.D."/>
            <person name="Brent M.R."/>
            <person name="Brooks A.N."/>
            <person name="Brown R.H."/>
            <person name="Butlin R.K."/>
            <person name="Caggese C."/>
            <person name="Calvi B.R."/>
            <person name="Bernardo de Carvalho A."/>
            <person name="Caspi A."/>
            <person name="Castrezana S."/>
            <person name="Celniker S.E."/>
            <person name="Chang J.L."/>
            <person name="Chapple C."/>
            <person name="Chatterji S."/>
            <person name="Chinwalla A."/>
            <person name="Civetta A."/>
            <person name="Clifton S.W."/>
            <person name="Comeron J.M."/>
            <person name="Costello J.C."/>
            <person name="Coyne J.A."/>
            <person name="Daub J."/>
            <person name="David R.G."/>
            <person name="Delcher A.L."/>
            <person name="Delehaunty K."/>
            <person name="Do C.B."/>
            <person name="Ebling H."/>
            <person name="Edwards K."/>
            <person name="Eickbush T."/>
            <person name="Evans J.D."/>
            <person name="Filipski A."/>
            <person name="Findeiss S."/>
            <person name="Freyhult E."/>
            <person name="Fulton L."/>
            <person name="Fulton R."/>
            <person name="Garcia A.C."/>
            <person name="Gardiner A."/>
            <person name="Garfield D.A."/>
            <person name="Garvin B.E."/>
            <person name="Gibson G."/>
            <person name="Gilbert D."/>
            <person name="Gnerre S."/>
            <person name="Godfrey J."/>
            <person name="Good R."/>
            <person name="Gotea V."/>
            <person name="Gravely B."/>
            <person name="Greenberg A.J."/>
            <person name="Griffiths-Jones S."/>
            <person name="Gross S."/>
            <person name="Guigo R."/>
            <person name="Gustafson E.A."/>
            <person name="Haerty W."/>
            <person name="Hahn M.W."/>
            <person name="Halligan D.L."/>
            <person name="Halpern A.L."/>
            <person name="Halter G.M."/>
            <person name="Han M.V."/>
            <person name="Heger A."/>
            <person name="Hillier L."/>
            <person name="Hinrichs A.S."/>
            <person name="Holmes I."/>
            <person name="Hoskins R.A."/>
            <person name="Hubisz M.J."/>
            <person name="Hultmark D."/>
            <person name="Huntley M.A."/>
            <person name="Jaffe D.B."/>
            <person name="Jagadeeshan S."/>
            <person name="Jeck W.R."/>
            <person name="Johnson J."/>
            <person name="Jones C.D."/>
            <person name="Jordan W.C."/>
            <person name="Karpen G.H."/>
            <person name="Kataoka E."/>
            <person name="Keightley P.D."/>
            <person name="Kheradpour P."/>
            <person name="Kirkness E.F."/>
            <person name="Koerich L.B."/>
            <person name="Kristiansen K."/>
            <person name="Kudrna D."/>
            <person name="Kulathinal R.J."/>
            <person name="Kumar S."/>
            <person name="Kwok R."/>
            <person name="Lander E."/>
            <person name="Langley C.H."/>
            <person name="Lapoint R."/>
            <person name="Lazzaro B.P."/>
            <person name="Lee S.J."/>
            <person name="Levesque L."/>
            <person name="Li R."/>
            <person name="Lin C.F."/>
            <person name="Lin M.F."/>
            <person name="Lindblad-Toh K."/>
            <person name="Llopart A."/>
            <person name="Long M."/>
            <person name="Low L."/>
            <person name="Lozovsky E."/>
            <person name="Lu J."/>
            <person name="Luo M."/>
            <person name="Machado C.A."/>
            <person name="Makalowski W."/>
            <person name="Marzo M."/>
            <person name="Matsuda M."/>
            <person name="Matzkin L."/>
            <person name="McAllister B."/>
            <person name="McBride C.S."/>
            <person name="McKernan B."/>
            <person name="McKernan K."/>
            <person name="Mendez-Lago M."/>
            <person name="Minx P."/>
            <person name="Mollenhauer M.U."/>
            <person name="Montooth K."/>
            <person name="Mount S.M."/>
            <person name="Mu X."/>
            <person name="Myers E."/>
            <person name="Negre B."/>
            <person name="Newfeld S."/>
            <person name="Nielsen R."/>
            <person name="Noor M.A."/>
            <person name="O'Grady P."/>
            <person name="Pachter L."/>
            <person name="Papaceit M."/>
            <person name="Parisi M.J."/>
            <person name="Parisi M."/>
            <person name="Parts L."/>
            <person name="Pedersen J.S."/>
            <person name="Pesole G."/>
            <person name="Phillippy A.M."/>
            <person name="Ponting C.P."/>
            <person name="Pop M."/>
            <person name="Porcelli D."/>
            <person name="Powell J.R."/>
            <person name="Prohaska S."/>
            <person name="Pruitt K."/>
            <person name="Puig M."/>
            <person name="Quesneville H."/>
            <person name="Ram K.R."/>
            <person name="Rand D."/>
            <person name="Rasmussen M.D."/>
            <person name="Reed L.K."/>
            <person name="Reenan R."/>
            <person name="Reily A."/>
            <person name="Remington K.A."/>
            <person name="Rieger T.T."/>
            <person name="Ritchie M.G."/>
            <person name="Robin C."/>
            <person name="Rogers Y.H."/>
            <person name="Rohde C."/>
            <person name="Rozas J."/>
            <person name="Rubenfield M.J."/>
            <person name="Ruiz A."/>
            <person name="Russo S."/>
            <person name="Salzberg S.L."/>
            <person name="Sanchez-Gracia A."/>
            <person name="Saranga D.J."/>
            <person name="Sato H."/>
            <person name="Schaeffer S.W."/>
            <person name="Schatz M.C."/>
            <person name="Schlenke T."/>
            <person name="Schwartz R."/>
            <person name="Segarra C."/>
            <person name="Singh R.S."/>
            <person name="Sirot L."/>
            <person name="Sirota M."/>
            <person name="Sisneros N.B."/>
            <person name="Smith C.D."/>
            <person name="Smith T.F."/>
            <person name="Spieth J."/>
            <person name="Stage D.E."/>
            <person name="Stark A."/>
            <person name="Stephan W."/>
            <person name="Strausberg R.L."/>
            <person name="Strempel S."/>
            <person name="Sturgill D."/>
            <person name="Sutton G."/>
            <person name="Sutton G.G."/>
            <person name="Tao W."/>
            <person name="Teichmann S."/>
            <person name="Tobari Y.N."/>
            <person name="Tomimura Y."/>
            <person name="Tsolas J.M."/>
            <person name="Valente V.L."/>
            <person name="Venter E."/>
            <person name="Venter J.C."/>
            <person name="Vicario S."/>
            <person name="Vieira F.G."/>
            <person name="Vilella A.J."/>
            <person name="Villasante A."/>
            <person name="Walenz B."/>
            <person name="Wang J."/>
            <person name="Wasserman M."/>
            <person name="Watts T."/>
            <person name="Wilson D."/>
            <person name="Wilson R.K."/>
            <person name="Wing R.A."/>
            <person name="Wolfner M.F."/>
            <person name="Wong A."/>
            <person name="Wong G.K."/>
            <person name="Wu C.I."/>
            <person name="Wu G."/>
            <person name="Yamamoto D."/>
            <person name="Yang H.P."/>
            <person name="Yang S.P."/>
            <person name="Yorke J.A."/>
            <person name="Yoshida K."/>
            <person name="Zdobnov E."/>
            <person name="Zhang P."/>
            <person name="Zhang Y."/>
            <person name="Zimin A.V."/>
            <person name="Baldwin J."/>
            <person name="Abdouelleil A."/>
            <person name="Abdulkadir J."/>
            <person name="Abebe A."/>
            <person name="Abera B."/>
            <person name="Abreu J."/>
            <person name="Acer S.C."/>
            <person name="Aftuck L."/>
            <person name="Alexander A."/>
            <person name="An P."/>
            <person name="Anderson E."/>
            <person name="Anderson S."/>
            <person name="Arachi H."/>
            <person name="Azer M."/>
            <person name="Bachantsang P."/>
            <person name="Barry A."/>
            <person name="Bayul T."/>
            <person name="Berlin A."/>
            <person name="Bessette D."/>
            <person name="Bloom T."/>
            <person name="Blye J."/>
            <person name="Boguslavskiy L."/>
            <person name="Bonnet C."/>
            <person name="Boukhgalter B."/>
            <person name="Bourzgui I."/>
            <person name="Brown A."/>
            <person name="Cahill P."/>
            <person name="Channer S."/>
            <person name="Cheshatsang Y."/>
            <person name="Chuda L."/>
            <person name="Citroen M."/>
            <person name="Collymore A."/>
            <person name="Cooke P."/>
            <person name="Costello M."/>
            <person name="D'Aco K."/>
            <person name="Daza R."/>
            <person name="De Haan G."/>
            <person name="DeGray S."/>
            <person name="DeMaso C."/>
            <person name="Dhargay N."/>
            <person name="Dooley K."/>
            <person name="Dooley E."/>
            <person name="Doricent M."/>
            <person name="Dorje P."/>
            <person name="Dorjee K."/>
            <person name="Dupes A."/>
            <person name="Elong R."/>
            <person name="Falk J."/>
            <person name="Farina A."/>
            <person name="Faro S."/>
            <person name="Ferguson D."/>
            <person name="Fisher S."/>
            <person name="Foley C.D."/>
            <person name="Franke A."/>
            <person name="Friedrich D."/>
            <person name="Gadbois L."/>
            <person name="Gearin G."/>
            <person name="Gearin C.R."/>
            <person name="Giannoukos G."/>
            <person name="Goode T."/>
            <person name="Graham J."/>
            <person name="Grandbois E."/>
            <person name="Grewal S."/>
            <person name="Gyaltsen K."/>
            <person name="Hafez N."/>
            <person name="Hagos B."/>
            <person name="Hall J."/>
            <person name="Henson C."/>
            <person name="Hollinger A."/>
            <person name="Honan T."/>
            <person name="Huard M.D."/>
            <person name="Hughes L."/>
            <person name="Hurhula B."/>
            <person name="Husby M.E."/>
            <person name="Kamat A."/>
            <person name="Kanga B."/>
            <person name="Kashin S."/>
            <person name="Khazanovich D."/>
            <person name="Kisner P."/>
            <person name="Lance K."/>
            <person name="Lara M."/>
            <person name="Lee W."/>
            <person name="Lennon N."/>
            <person name="Letendre F."/>
            <person name="LeVine R."/>
            <person name="Lipovsky A."/>
            <person name="Liu X."/>
            <person name="Liu J."/>
            <person name="Liu S."/>
            <person name="Lokyitsang T."/>
            <person name="Lokyitsang Y."/>
            <person name="Lubonja R."/>
            <person name="Lui A."/>
            <person name="MacDonald P."/>
            <person name="Magnisalis V."/>
            <person name="Maru K."/>
            <person name="Matthews C."/>
            <person name="McCusker W."/>
            <person name="McDonough S."/>
            <person name="Mehta T."/>
            <person name="Meldrim J."/>
            <person name="Meneus L."/>
            <person name="Mihai O."/>
            <person name="Mihalev A."/>
            <person name="Mihova T."/>
            <person name="Mittelman R."/>
            <person name="Mlenga V."/>
            <person name="Montmayeur A."/>
            <person name="Mulrain L."/>
            <person name="Navidi A."/>
            <person name="Naylor J."/>
            <person name="Negash T."/>
            <person name="Nguyen T."/>
            <person name="Nguyen N."/>
            <person name="Nicol R."/>
            <person name="Norbu C."/>
            <person name="Norbu N."/>
            <person name="Novod N."/>
            <person name="O'Neill B."/>
            <person name="Osman S."/>
            <person name="Markiewicz E."/>
            <person name="Oyono O.L."/>
            <person name="Patti C."/>
            <person name="Phunkhang P."/>
            <person name="Pierre F."/>
            <person name="Priest M."/>
            <person name="Raghuraman S."/>
            <person name="Rege F."/>
            <person name="Reyes R."/>
            <person name="Rise C."/>
            <person name="Rogov P."/>
            <person name="Ross K."/>
            <person name="Ryan E."/>
            <person name="Settipalli S."/>
            <person name="Shea T."/>
            <person name="Sherpa N."/>
            <person name="Shi L."/>
            <person name="Shih D."/>
            <person name="Sparrow T."/>
            <person name="Spaulding J."/>
            <person name="Stalker J."/>
            <person name="Stange-Thomann N."/>
            <person name="Stavropoulos S."/>
            <person name="Stone C."/>
            <person name="Strader C."/>
            <person name="Tesfaye S."/>
            <person name="Thomson T."/>
            <person name="Thoulutsang Y."/>
            <person name="Thoulutsang D."/>
            <person name="Topham K."/>
            <person name="Topping I."/>
            <person name="Tsamla T."/>
            <person name="Vassiliev H."/>
            <person name="Vo A."/>
            <person name="Wangchuk T."/>
            <person name="Wangdi T."/>
            <person name="Weiand M."/>
            <person name="Wilkinson J."/>
            <person name="Wilson A."/>
            <person name="Yadav S."/>
            <person name="Young G."/>
            <person name="Yu Q."/>
            <person name="Zembek L."/>
            <person name="Zhong D."/>
            <person name="Zimmer A."/>
            <person name="Zwirko Z."/>
            <person name="Jaffe D.B."/>
            <person name="Alvarez P."/>
            <person name="Brockman W."/>
            <person name="Butler J."/>
            <person name="Chin C."/>
            <person name="Gnerre S."/>
            <person name="Grabherr M."/>
            <person name="Kleber M."/>
            <person name="Mauceli E."/>
            <person name="MacCallum I."/>
        </authorList>
    </citation>
    <scope>NUCLEOTIDE SEQUENCE [LARGE SCALE GENOMIC DNA]</scope>
    <source>
        <strain evidence="2">Tucson 15010-1051.87</strain>
    </source>
</reference>
<dbReference type="EMBL" id="CH940650">
    <property type="protein sequence ID" value="KRF83418.1"/>
    <property type="molecule type" value="Genomic_DNA"/>
</dbReference>
<proteinExistence type="predicted"/>
<dbReference type="InParanoid" id="A0A0Q9WGH6"/>